<reference evidence="4" key="1">
    <citation type="submission" date="2025-08" db="UniProtKB">
        <authorList>
            <consortium name="RefSeq"/>
        </authorList>
    </citation>
    <scope>IDENTIFICATION</scope>
    <source>
        <tissue evidence="4">Entire body</tissue>
    </source>
</reference>
<dbReference type="GO" id="GO:0003723">
    <property type="term" value="F:RNA binding"/>
    <property type="evidence" value="ECO:0007669"/>
    <property type="project" value="InterPro"/>
</dbReference>
<dbReference type="GO" id="GO:0000472">
    <property type="term" value="P:endonucleolytic cleavage to generate mature 5'-end of SSU-rRNA from (SSU-rRNA, 5.8S rRNA, LSU-rRNA)"/>
    <property type="evidence" value="ECO:0007669"/>
    <property type="project" value="TreeGrafter"/>
</dbReference>
<dbReference type="SUPFAM" id="SSF48371">
    <property type="entry name" value="ARM repeat"/>
    <property type="match status" value="1"/>
</dbReference>
<dbReference type="OrthoDB" id="9987665at2759"/>
<dbReference type="PANTHER" id="PTHR13102:SF0">
    <property type="entry name" value="NUCLEOLAR PROTEIN 9"/>
    <property type="match status" value="1"/>
</dbReference>
<name>A0A1W4WXZ4_AGRPL</name>
<dbReference type="KEGG" id="apln:108736840"/>
<dbReference type="STRING" id="224129.A0A1W4WXZ4"/>
<keyword evidence="1" id="KW-0677">Repeat</keyword>
<dbReference type="GO" id="GO:0005730">
    <property type="term" value="C:nucleolus"/>
    <property type="evidence" value="ECO:0007669"/>
    <property type="project" value="TreeGrafter"/>
</dbReference>
<protein>
    <submittedName>
        <fullName evidence="4">Nucleolar protein 9</fullName>
    </submittedName>
</protein>
<dbReference type="Proteomes" id="UP000192223">
    <property type="component" value="Unplaced"/>
</dbReference>
<dbReference type="GO" id="GO:0000447">
    <property type="term" value="P:endonucleolytic cleavage in ITS1 to separate SSU-rRNA from 5.8S rRNA and LSU-rRNA from tricistronic rRNA transcript (SSU-rRNA, 5.8S rRNA, LSU-rRNA)"/>
    <property type="evidence" value="ECO:0007669"/>
    <property type="project" value="TreeGrafter"/>
</dbReference>
<dbReference type="InterPro" id="IPR011989">
    <property type="entry name" value="ARM-like"/>
</dbReference>
<dbReference type="InParanoid" id="A0A1W4WXZ4"/>
<dbReference type="InterPro" id="IPR040000">
    <property type="entry name" value="NOP9"/>
</dbReference>
<dbReference type="GO" id="GO:0030686">
    <property type="term" value="C:90S preribosome"/>
    <property type="evidence" value="ECO:0007669"/>
    <property type="project" value="TreeGrafter"/>
</dbReference>
<dbReference type="GO" id="GO:0000480">
    <property type="term" value="P:endonucleolytic cleavage in 5'-ETS of tricistronic rRNA transcript (SSU-rRNA, 5.8S rRNA, LSU-rRNA)"/>
    <property type="evidence" value="ECO:0007669"/>
    <property type="project" value="TreeGrafter"/>
</dbReference>
<evidence type="ECO:0000256" key="2">
    <source>
        <dbReference type="PROSITE-ProRule" id="PRU00317"/>
    </source>
</evidence>
<dbReference type="GeneID" id="108736840"/>
<dbReference type="GO" id="GO:0000056">
    <property type="term" value="P:ribosomal small subunit export from nucleus"/>
    <property type="evidence" value="ECO:0007669"/>
    <property type="project" value="TreeGrafter"/>
</dbReference>
<dbReference type="Gene3D" id="1.25.10.10">
    <property type="entry name" value="Leucine-rich Repeat Variant"/>
    <property type="match status" value="2"/>
</dbReference>
<accession>A0A1W4WXZ4</accession>
<dbReference type="PROSITE" id="PS50302">
    <property type="entry name" value="PUM"/>
    <property type="match status" value="1"/>
</dbReference>
<dbReference type="PANTHER" id="PTHR13102">
    <property type="entry name" value="NUCLEOLAR PROTEIN 9"/>
    <property type="match status" value="1"/>
</dbReference>
<dbReference type="FunCoup" id="A0A1W4WXZ4">
    <property type="interactions" value="1555"/>
</dbReference>
<feature type="repeat" description="Pumilio" evidence="2">
    <location>
        <begin position="313"/>
        <end position="350"/>
    </location>
</feature>
<dbReference type="AlphaFoldDB" id="A0A1W4WXZ4"/>
<dbReference type="RefSeq" id="XP_018324930.2">
    <property type="nucleotide sequence ID" value="XM_018469428.2"/>
</dbReference>
<gene>
    <name evidence="4" type="primary">LOC108736840</name>
</gene>
<dbReference type="InterPro" id="IPR001313">
    <property type="entry name" value="Pumilio_RNA-bd_rpt"/>
</dbReference>
<dbReference type="GO" id="GO:0030688">
    <property type="term" value="C:preribosome, small subunit precursor"/>
    <property type="evidence" value="ECO:0007669"/>
    <property type="project" value="TreeGrafter"/>
</dbReference>
<organism evidence="3 4">
    <name type="scientific">Agrilus planipennis</name>
    <name type="common">Emerald ash borer</name>
    <name type="synonym">Agrilus marcopoli</name>
    <dbReference type="NCBI Taxonomy" id="224129"/>
    <lineage>
        <taxon>Eukaryota</taxon>
        <taxon>Metazoa</taxon>
        <taxon>Ecdysozoa</taxon>
        <taxon>Arthropoda</taxon>
        <taxon>Hexapoda</taxon>
        <taxon>Insecta</taxon>
        <taxon>Pterygota</taxon>
        <taxon>Neoptera</taxon>
        <taxon>Endopterygota</taxon>
        <taxon>Coleoptera</taxon>
        <taxon>Polyphaga</taxon>
        <taxon>Elateriformia</taxon>
        <taxon>Buprestoidea</taxon>
        <taxon>Buprestidae</taxon>
        <taxon>Agrilinae</taxon>
        <taxon>Agrilus</taxon>
    </lineage>
</organism>
<evidence type="ECO:0000313" key="4">
    <source>
        <dbReference type="RefSeq" id="XP_018324930.2"/>
    </source>
</evidence>
<dbReference type="SMART" id="SM00025">
    <property type="entry name" value="Pumilio"/>
    <property type="match status" value="5"/>
</dbReference>
<evidence type="ECO:0000256" key="1">
    <source>
        <dbReference type="ARBA" id="ARBA00022737"/>
    </source>
</evidence>
<sequence length="588" mass="68394">MDNPPVKRFTRKRKKSFITNAKKYGKKGCYGRGVQLEPDLYNYLIEIVTHFKQIENNEEKNLFVCNVFEQMENQEENCCYNQVGCRVIETLLPFASDSIINKFIEIISKDLRRSCTDTFASHVVETIFLQCYKKTAKKNNSELYEEYTDFVLKVAKFLLNNLEDFVWDTYANHIIRTVLQTFAMITDNSENKNMSIDKKIETESNLVEISDEYKAIIKDYAERIVTWPQFLDLAYNDLTSGLLQILIKSVAKLYPKLLKSYFKKLVDDCFVVEFEKTKENSYENELYPKPVIALLETFLQHSTSKIFTQIYAKLFYSKLAFLAKERNTNFAVQKLLDNCKEKTEFEPIFDELIDHLEEIASKQHTGVILSLGNACKRLSTKQGSFIMAIFKLFNCVEPLERQNSIVLCLSKWEKFEDITKNDKSEYSSLDKQKFNLHGTLLAQLLLNFNKPIKLVNSILSFDSNDLKGMFSNSMGCHIVDSYVKSPYVGEKSREKLIKKMQGTYPELVSSKYGSRSFDALWEVATLKMKLMIMNELSQKDASWSNSQFGRIIASRINLTLFKRNKEEWTSSLNKSKDKTKNCLIEIFK</sequence>
<dbReference type="InterPro" id="IPR016024">
    <property type="entry name" value="ARM-type_fold"/>
</dbReference>
<dbReference type="Pfam" id="PF22493">
    <property type="entry name" value="PUF_NOP9"/>
    <property type="match status" value="1"/>
</dbReference>
<proteinExistence type="predicted"/>
<evidence type="ECO:0000313" key="3">
    <source>
        <dbReference type="Proteomes" id="UP000192223"/>
    </source>
</evidence>
<keyword evidence="3" id="KW-1185">Reference proteome</keyword>